<dbReference type="Gene3D" id="1.10.3430.10">
    <property type="entry name" value="Ammonium transporter AmtB like domains"/>
    <property type="match status" value="1"/>
</dbReference>
<dbReference type="Pfam" id="PF03253">
    <property type="entry name" value="UT"/>
    <property type="match status" value="1"/>
</dbReference>
<feature type="transmembrane region" description="Helical" evidence="7">
    <location>
        <begin position="182"/>
        <end position="210"/>
    </location>
</feature>
<comment type="caution">
    <text evidence="9">The sequence shown here is derived from an EMBL/GenBank/DDBJ whole genome shotgun (WGS) entry which is preliminary data.</text>
</comment>
<dbReference type="InterPro" id="IPR050570">
    <property type="entry name" value="Cell_wall_metabolism_enzyme"/>
</dbReference>
<dbReference type="GO" id="GO:0005886">
    <property type="term" value="C:plasma membrane"/>
    <property type="evidence" value="ECO:0007669"/>
    <property type="project" value="UniProtKB-SubCell"/>
</dbReference>
<name>A0A6N8EFW8_9GAMM</name>
<keyword evidence="6 7" id="KW-0472">Membrane</keyword>
<comment type="subcellular location">
    <subcellularLocation>
        <location evidence="1">Cell membrane</location>
        <topology evidence="1">Multi-pass membrane protein</topology>
    </subcellularLocation>
</comment>
<dbReference type="InterPro" id="IPR011055">
    <property type="entry name" value="Dup_hybrid_motif"/>
</dbReference>
<keyword evidence="5 7" id="KW-1133">Transmembrane helix</keyword>
<dbReference type="CDD" id="cd12797">
    <property type="entry name" value="M23_peptidase"/>
    <property type="match status" value="1"/>
</dbReference>
<dbReference type="InterPro" id="IPR004937">
    <property type="entry name" value="Urea_transporter"/>
</dbReference>
<reference evidence="9 10" key="1">
    <citation type="submission" date="2019-11" db="EMBL/GenBank/DDBJ databases">
        <title>Whole-genome sequence of the anaerobic purple sulfur bacterium Allochromatium palmeri DSM 15591.</title>
        <authorList>
            <person name="Kyndt J.A."/>
            <person name="Meyer T.E."/>
        </authorList>
    </citation>
    <scope>NUCLEOTIDE SEQUENCE [LARGE SCALE GENOMIC DNA]</scope>
    <source>
        <strain evidence="9 10">DSM 15591</strain>
    </source>
</reference>
<evidence type="ECO:0000256" key="2">
    <source>
        <dbReference type="ARBA" id="ARBA00005914"/>
    </source>
</evidence>
<evidence type="ECO:0000256" key="3">
    <source>
        <dbReference type="ARBA" id="ARBA00022475"/>
    </source>
</evidence>
<dbReference type="Gene3D" id="2.70.70.10">
    <property type="entry name" value="Glucose Permease (Domain IIA)"/>
    <property type="match status" value="1"/>
</dbReference>
<dbReference type="PANTHER" id="PTHR21666">
    <property type="entry name" value="PEPTIDASE-RELATED"/>
    <property type="match status" value="1"/>
</dbReference>
<keyword evidence="3" id="KW-1003">Cell membrane</keyword>
<feature type="transmembrane region" description="Helical" evidence="7">
    <location>
        <begin position="120"/>
        <end position="138"/>
    </location>
</feature>
<gene>
    <name evidence="9" type="ORF">GJ668_10695</name>
</gene>
<evidence type="ECO:0000256" key="7">
    <source>
        <dbReference type="SAM" id="Phobius"/>
    </source>
</evidence>
<organism evidence="9 10">
    <name type="scientific">Allochromatium palmeri</name>
    <dbReference type="NCBI Taxonomy" id="231048"/>
    <lineage>
        <taxon>Bacteria</taxon>
        <taxon>Pseudomonadati</taxon>
        <taxon>Pseudomonadota</taxon>
        <taxon>Gammaproteobacteria</taxon>
        <taxon>Chromatiales</taxon>
        <taxon>Chromatiaceae</taxon>
        <taxon>Allochromatium</taxon>
    </lineage>
</organism>
<comment type="similarity">
    <text evidence="2">Belongs to the urea transporter family.</text>
</comment>
<dbReference type="InterPro" id="IPR016047">
    <property type="entry name" value="M23ase_b-sheet_dom"/>
</dbReference>
<feature type="transmembrane region" description="Helical" evidence="7">
    <location>
        <begin position="40"/>
        <end position="61"/>
    </location>
</feature>
<evidence type="ECO:0000256" key="1">
    <source>
        <dbReference type="ARBA" id="ARBA00004651"/>
    </source>
</evidence>
<dbReference type="InterPro" id="IPR029020">
    <property type="entry name" value="Ammonium/urea_transptr"/>
</dbReference>
<evidence type="ECO:0000256" key="5">
    <source>
        <dbReference type="ARBA" id="ARBA00022989"/>
    </source>
</evidence>
<evidence type="ECO:0000259" key="8">
    <source>
        <dbReference type="Pfam" id="PF01551"/>
    </source>
</evidence>
<sequence>MARLSAPRGVAKRLLIAYGALFLAPGPVAGALVLAATLIVPGVGLLGLTAGLAALGTRALLRLPALAGEAEVLNAIYVGLVLGALHGGDGRLLVLAALGGALVVVLASALEPLLRQTRELPLLGAPFLCAAWTLLPAAKALDIPMQTWDLAVSAPDWLGTPLATALSTLGALFYVPNPVSGMLVLAAVLLVSPVLGVLALAGGGLAWGLVAVAGDATGGTLPMLAAFNGALTALILGSQTHLGRRGLAVTAGGVVAATAFSAALLWTLWPLGLPPLSAPFLLATWLMSAALRPERSAFWARQWLPFPARPEEGLSLRRLQQARGVDPASVALRPPFVGRMEVSQSMDGAHTHRGPWRYALDFVRTERGLSFRGQGAALTDYYAFDLPVVSPAWGTVLACRNDVPDHAPGEINVRDNWGNHVLIGIGGGDCVLLAHLRQGSVLVLPGQPVMPGVPVARLGNSGRSTQPHLHLHVQRGDWLGAPTRPFHLAGFVGDDGRLVLDGNPMQGTAVTNPTPNAGLTQALRLAPGRQWRFAVPGGDWTLTVKVGLYGETELVSNRGGRILASHNDLLFSLYQRGGATDPTLDAFVLAFGLTPLIEQGHGWDDAPSAGVLGLGVRDRLRVRLGSPLGGNLVSHYERHWDGKLGLWVQRGQHRLAALGGAIRAESVGLLSETEGPVGFRLAVPGREDIGAGLVGVGNQGDHGIPAWSADLIPATTRLQTTP</sequence>
<dbReference type="GO" id="GO:0015204">
    <property type="term" value="F:urea transmembrane transporter activity"/>
    <property type="evidence" value="ECO:0007669"/>
    <property type="project" value="InterPro"/>
</dbReference>
<accession>A0A6N8EFW8</accession>
<proteinExistence type="inferred from homology"/>
<evidence type="ECO:0000256" key="6">
    <source>
        <dbReference type="ARBA" id="ARBA00023136"/>
    </source>
</evidence>
<keyword evidence="4 7" id="KW-0812">Transmembrane</keyword>
<evidence type="ECO:0000256" key="4">
    <source>
        <dbReference type="ARBA" id="ARBA00022692"/>
    </source>
</evidence>
<protein>
    <submittedName>
        <fullName evidence="9">Peptidoglycan DD-metalloendopeptidase family protein</fullName>
    </submittedName>
</protein>
<feature type="transmembrane region" description="Helical" evidence="7">
    <location>
        <begin position="92"/>
        <end position="113"/>
    </location>
</feature>
<evidence type="ECO:0000313" key="10">
    <source>
        <dbReference type="Proteomes" id="UP000434044"/>
    </source>
</evidence>
<feature type="transmembrane region" description="Helical" evidence="7">
    <location>
        <begin position="158"/>
        <end position="175"/>
    </location>
</feature>
<dbReference type="AlphaFoldDB" id="A0A6N8EFW8"/>
<dbReference type="OrthoDB" id="5489603at2"/>
<dbReference type="GO" id="GO:0004222">
    <property type="term" value="F:metalloendopeptidase activity"/>
    <property type="evidence" value="ECO:0007669"/>
    <property type="project" value="TreeGrafter"/>
</dbReference>
<dbReference type="PANTHER" id="PTHR21666:SF285">
    <property type="entry name" value="M23 FAMILY METALLOPEPTIDASE"/>
    <property type="match status" value="1"/>
</dbReference>
<dbReference type="EMBL" id="WNKT01000020">
    <property type="protein sequence ID" value="MTW21556.1"/>
    <property type="molecule type" value="Genomic_DNA"/>
</dbReference>
<evidence type="ECO:0000313" key="9">
    <source>
        <dbReference type="EMBL" id="MTW21556.1"/>
    </source>
</evidence>
<dbReference type="Pfam" id="PF01551">
    <property type="entry name" value="Peptidase_M23"/>
    <property type="match status" value="1"/>
</dbReference>
<dbReference type="Proteomes" id="UP000434044">
    <property type="component" value="Unassembled WGS sequence"/>
</dbReference>
<feature type="transmembrane region" description="Helical" evidence="7">
    <location>
        <begin position="68"/>
        <end position="86"/>
    </location>
</feature>
<feature type="transmembrane region" description="Helical" evidence="7">
    <location>
        <begin position="216"/>
        <end position="236"/>
    </location>
</feature>
<dbReference type="RefSeq" id="WP_155450140.1">
    <property type="nucleotide sequence ID" value="NZ_WNKT01000020.1"/>
</dbReference>
<dbReference type="SUPFAM" id="SSF51261">
    <property type="entry name" value="Duplicated hybrid motif"/>
    <property type="match status" value="1"/>
</dbReference>
<keyword evidence="10" id="KW-1185">Reference proteome</keyword>
<feature type="transmembrane region" description="Helical" evidence="7">
    <location>
        <begin position="248"/>
        <end position="269"/>
    </location>
</feature>
<feature type="domain" description="M23ase beta-sheet core" evidence="8">
    <location>
        <begin position="387"/>
        <end position="476"/>
    </location>
</feature>